<name>A0ABV0BJ37_9HYPH</name>
<reference evidence="3 4" key="1">
    <citation type="submission" date="2024-04" db="EMBL/GenBank/DDBJ databases">
        <title>A novel species isolated from cricket.</title>
        <authorList>
            <person name="Wang H.-C."/>
        </authorList>
    </citation>
    <scope>NUCLEOTIDE SEQUENCE [LARGE SCALE GENOMIC DNA]</scope>
    <source>
        <strain evidence="3 4">WL0021</strain>
    </source>
</reference>
<evidence type="ECO:0000256" key="1">
    <source>
        <dbReference type="SAM" id="Phobius"/>
    </source>
</evidence>
<feature type="transmembrane region" description="Helical" evidence="1">
    <location>
        <begin position="12"/>
        <end position="34"/>
    </location>
</feature>
<dbReference type="RefSeq" id="WP_346336109.1">
    <property type="nucleotide sequence ID" value="NZ_JBBYXI010000001.1"/>
</dbReference>
<keyword evidence="1" id="KW-0812">Transmembrane</keyword>
<dbReference type="InterPro" id="IPR045594">
    <property type="entry name" value="DUF6460"/>
</dbReference>
<sequence length="86" mass="9408">MSMQRFLGGSLGSVLVKLIFVSLLVGAFMAALGITPMGLIDRLGNMLQGILNLGWGTVKQVGLWLIYGAMIVIPIWLILRIIGYFR</sequence>
<feature type="transmembrane region" description="Helical" evidence="1">
    <location>
        <begin position="61"/>
        <end position="82"/>
    </location>
</feature>
<comment type="caution">
    <text evidence="3">The sequence shown here is derived from an EMBL/GenBank/DDBJ whole genome shotgun (WGS) entry which is preliminary data.</text>
</comment>
<evidence type="ECO:0000313" key="4">
    <source>
        <dbReference type="Proteomes" id="UP001418637"/>
    </source>
</evidence>
<feature type="domain" description="DUF6460" evidence="2">
    <location>
        <begin position="50"/>
        <end position="84"/>
    </location>
</feature>
<keyword evidence="1" id="KW-0472">Membrane</keyword>
<accession>A0ABV0BJ37</accession>
<keyword evidence="1" id="KW-1133">Transmembrane helix</keyword>
<evidence type="ECO:0000313" key="3">
    <source>
        <dbReference type="EMBL" id="MEN3930141.1"/>
    </source>
</evidence>
<gene>
    <name evidence="3" type="ORF">WJT86_03580</name>
</gene>
<dbReference type="EMBL" id="JBBYXI010000001">
    <property type="protein sequence ID" value="MEN3930141.1"/>
    <property type="molecule type" value="Genomic_DNA"/>
</dbReference>
<evidence type="ECO:0000259" key="2">
    <source>
        <dbReference type="Pfam" id="PF20061"/>
    </source>
</evidence>
<proteinExistence type="predicted"/>
<keyword evidence="4" id="KW-1185">Reference proteome</keyword>
<dbReference type="Proteomes" id="UP001418637">
    <property type="component" value="Unassembled WGS sequence"/>
</dbReference>
<dbReference type="Pfam" id="PF20061">
    <property type="entry name" value="DUF6460"/>
    <property type="match status" value="1"/>
</dbReference>
<protein>
    <submittedName>
        <fullName evidence="3">DUF6460 domain-containing protein</fullName>
    </submittedName>
</protein>
<organism evidence="3 4">
    <name type="scientific">Hohaiivirga grylli</name>
    <dbReference type="NCBI Taxonomy" id="3133970"/>
    <lineage>
        <taxon>Bacteria</taxon>
        <taxon>Pseudomonadati</taxon>
        <taxon>Pseudomonadota</taxon>
        <taxon>Alphaproteobacteria</taxon>
        <taxon>Hyphomicrobiales</taxon>
        <taxon>Methylobacteriaceae</taxon>
        <taxon>Hohaiivirga</taxon>
    </lineage>
</organism>